<gene>
    <name evidence="1" type="ORF">I4I82_26390</name>
    <name evidence="2" type="ORF">I4I82_33445</name>
</gene>
<organism evidence="2 3">
    <name type="scientific">Pseudonocardia oceani</name>
    <dbReference type="NCBI Taxonomy" id="2792013"/>
    <lineage>
        <taxon>Bacteria</taxon>
        <taxon>Bacillati</taxon>
        <taxon>Actinomycetota</taxon>
        <taxon>Actinomycetes</taxon>
        <taxon>Pseudonocardiales</taxon>
        <taxon>Pseudonocardiaceae</taxon>
        <taxon>Pseudonocardia</taxon>
    </lineage>
</organism>
<accession>A0ABS6UL77</accession>
<evidence type="ECO:0000313" key="1">
    <source>
        <dbReference type="EMBL" id="MBW0131184.1"/>
    </source>
</evidence>
<evidence type="ECO:0000313" key="2">
    <source>
        <dbReference type="EMBL" id="MBW0132554.1"/>
    </source>
</evidence>
<reference evidence="2 3" key="1">
    <citation type="submission" date="2020-11" db="EMBL/GenBank/DDBJ databases">
        <title>Pseudonocardia abyssalis sp. nov. and Pseudonocardia oceani sp. nov., description and phylogenomic analysis of two novel actinomycetes isolated from the deep Southern Ocean.</title>
        <authorList>
            <person name="Parra J."/>
        </authorList>
    </citation>
    <scope>NUCLEOTIDE SEQUENCE [LARGE SCALE GENOMIC DNA]</scope>
    <source>
        <strain evidence="2">KRD-185</strain>
        <strain evidence="3">KRD185</strain>
    </source>
</reference>
<dbReference type="RefSeq" id="WP_218596146.1">
    <property type="nucleotide sequence ID" value="NZ_JADQDE010000005.1"/>
</dbReference>
<dbReference type="Proteomes" id="UP000694300">
    <property type="component" value="Unassembled WGS sequence"/>
</dbReference>
<evidence type="ECO:0000313" key="3">
    <source>
        <dbReference type="Proteomes" id="UP000694300"/>
    </source>
</evidence>
<keyword evidence="3" id="KW-1185">Reference proteome</keyword>
<proteinExistence type="predicted"/>
<protein>
    <submittedName>
        <fullName evidence="2">Uncharacterized protein</fullName>
    </submittedName>
</protein>
<name>A0ABS6UL77_9PSEU</name>
<dbReference type="EMBL" id="JADQDF010000003">
    <property type="protein sequence ID" value="MBW0132554.1"/>
    <property type="molecule type" value="Genomic_DNA"/>
</dbReference>
<sequence length="147" mass="15514">MSGGCVLPDVIDALVVLWRAGLPPQVQVVDGPPTVDVRGAALLVGWTPLVEQTQGTFTTAGLRVEREAIAQVPCVARSWSGSADVAAQRRDTFAILTSARDALRADRTLGGLVLAARCAGYTYSATVNEQGQLIVDVMFPVEITHLA</sequence>
<dbReference type="EMBL" id="JADQDF010000001">
    <property type="protein sequence ID" value="MBW0131184.1"/>
    <property type="molecule type" value="Genomic_DNA"/>
</dbReference>
<comment type="caution">
    <text evidence="2">The sequence shown here is derived from an EMBL/GenBank/DDBJ whole genome shotgun (WGS) entry which is preliminary data.</text>
</comment>